<reference evidence="1 2" key="1">
    <citation type="submission" date="2018-11" db="EMBL/GenBank/DDBJ databases">
        <title>Sequencing the genomes of 1000 actinobacteria strains.</title>
        <authorList>
            <person name="Klenk H.-P."/>
        </authorList>
    </citation>
    <scope>NUCLEOTIDE SEQUENCE [LARGE SCALE GENOMIC DNA]</scope>
    <source>
        <strain evidence="1 2">DSM 44781</strain>
    </source>
</reference>
<evidence type="ECO:0000313" key="1">
    <source>
        <dbReference type="EMBL" id="RPE32587.1"/>
    </source>
</evidence>
<dbReference type="InterPro" id="IPR007995">
    <property type="entry name" value="DUF742"/>
</dbReference>
<name>A0A3N4RW17_9ACTN</name>
<dbReference type="EMBL" id="RKQG01000001">
    <property type="protein sequence ID" value="RPE32587.1"/>
    <property type="molecule type" value="Genomic_DNA"/>
</dbReference>
<dbReference type="RefSeq" id="WP_030457693.1">
    <property type="nucleotide sequence ID" value="NZ_JBEYIY010000002.1"/>
</dbReference>
<dbReference type="AlphaFoldDB" id="A0A3N4RW17"/>
<dbReference type="PANTHER" id="PTHR36221">
    <property type="entry name" value="DUF742 DOMAIN-CONTAINING PROTEIN"/>
    <property type="match status" value="1"/>
</dbReference>
<sequence>MTASPRPQGPHRRLVPAYLATQGRTAAAGTHRLERLSVLHAAADLPAGLGGEHRQLWELVRPGALTVAEAAAHLRLPVSATVFIAADLAERGALAVRAPIPSAQPVNRDLAERLLSGLRALK</sequence>
<evidence type="ECO:0000313" key="2">
    <source>
        <dbReference type="Proteomes" id="UP000266906"/>
    </source>
</evidence>
<comment type="caution">
    <text evidence="1">The sequence shown here is derived from an EMBL/GenBank/DDBJ whole genome shotgun (WGS) entry which is preliminary data.</text>
</comment>
<accession>A0A3N4RW17</accession>
<keyword evidence="2" id="KW-1185">Reference proteome</keyword>
<dbReference type="Proteomes" id="UP000266906">
    <property type="component" value="Unassembled WGS sequence"/>
</dbReference>
<gene>
    <name evidence="1" type="ORF">EDD38_0853</name>
</gene>
<dbReference type="Pfam" id="PF05331">
    <property type="entry name" value="DUF742"/>
    <property type="match status" value="1"/>
</dbReference>
<protein>
    <submittedName>
        <fullName evidence="1">Uncharacterized protein DUF742</fullName>
    </submittedName>
</protein>
<organism evidence="1 2">
    <name type="scientific">Kitasatospora cineracea</name>
    <dbReference type="NCBI Taxonomy" id="88074"/>
    <lineage>
        <taxon>Bacteria</taxon>
        <taxon>Bacillati</taxon>
        <taxon>Actinomycetota</taxon>
        <taxon>Actinomycetes</taxon>
        <taxon>Kitasatosporales</taxon>
        <taxon>Streptomycetaceae</taxon>
        <taxon>Kitasatospora</taxon>
    </lineage>
</organism>
<proteinExistence type="predicted"/>
<dbReference type="PANTHER" id="PTHR36221:SF1">
    <property type="entry name" value="DUF742 DOMAIN-CONTAINING PROTEIN"/>
    <property type="match status" value="1"/>
</dbReference>